<evidence type="ECO:0000259" key="3">
    <source>
        <dbReference type="Pfam" id="PF18962"/>
    </source>
</evidence>
<sequence length="236" mass="26958">MLEKLMLLRKIILLCLVCGFYMPSLNAQHAAQHRVSTSPKIVKLHPAQASTNVPIASQLIIQFDRPIQTGSGNLIIQKEQGNTPVQIIEASSIHVNADHNRLVVDLNMPLAHYTTYHIQIDKNYVKDLEGNAFAGTPTVKNWHFTTKKPTEQKSLHVFPTPATDYFNVQLKGVQIKVARIELYSSKGELVKVQLLKPSKNNMLEQKIWIRDLPEDIYILRVITPNYLMEKRVPKRY</sequence>
<dbReference type="InterPro" id="IPR014755">
    <property type="entry name" value="Cu-Rt/internalin_Ig-like"/>
</dbReference>
<evidence type="ECO:0000313" key="4">
    <source>
        <dbReference type="EMBL" id="EAY25029.1"/>
    </source>
</evidence>
<gene>
    <name evidence="4" type="ORF">M23134_07218</name>
</gene>
<dbReference type="Pfam" id="PF18962">
    <property type="entry name" value="Por_Secre_tail"/>
    <property type="match status" value="1"/>
</dbReference>
<dbReference type="InterPro" id="IPR026444">
    <property type="entry name" value="Secre_tail"/>
</dbReference>
<reference evidence="4 5" key="1">
    <citation type="submission" date="2007-01" db="EMBL/GenBank/DDBJ databases">
        <authorList>
            <person name="Haygood M."/>
            <person name="Podell S."/>
            <person name="Anderson C."/>
            <person name="Hopkinson B."/>
            <person name="Roe K."/>
            <person name="Barbeau K."/>
            <person name="Gaasterland T."/>
            <person name="Ferriera S."/>
            <person name="Johnson J."/>
            <person name="Kravitz S."/>
            <person name="Beeson K."/>
            <person name="Sutton G."/>
            <person name="Rogers Y.-H."/>
            <person name="Friedman R."/>
            <person name="Frazier M."/>
            <person name="Venter J.C."/>
        </authorList>
    </citation>
    <scope>NUCLEOTIDE SEQUENCE [LARGE SCALE GENOMIC DNA]</scope>
    <source>
        <strain evidence="4 5">ATCC 23134</strain>
    </source>
</reference>
<organism evidence="4 5">
    <name type="scientific">Microscilla marina ATCC 23134</name>
    <dbReference type="NCBI Taxonomy" id="313606"/>
    <lineage>
        <taxon>Bacteria</taxon>
        <taxon>Pseudomonadati</taxon>
        <taxon>Bacteroidota</taxon>
        <taxon>Cytophagia</taxon>
        <taxon>Cytophagales</taxon>
        <taxon>Microscillaceae</taxon>
        <taxon>Microscilla</taxon>
    </lineage>
</organism>
<evidence type="ECO:0000259" key="2">
    <source>
        <dbReference type="Pfam" id="PF13205"/>
    </source>
</evidence>
<dbReference type="Gene3D" id="2.60.40.1220">
    <property type="match status" value="1"/>
</dbReference>
<dbReference type="InterPro" id="IPR032812">
    <property type="entry name" value="SbsA_Ig"/>
</dbReference>
<dbReference type="Pfam" id="PF13205">
    <property type="entry name" value="Big_5"/>
    <property type="match status" value="1"/>
</dbReference>
<proteinExistence type="predicted"/>
<dbReference type="eggNOG" id="COG1404">
    <property type="taxonomic scope" value="Bacteria"/>
</dbReference>
<feature type="domain" description="Secretion system C-terminal sorting" evidence="3">
    <location>
        <begin position="157"/>
        <end position="225"/>
    </location>
</feature>
<name>A1ZX48_MICM2</name>
<accession>A1ZX48</accession>
<evidence type="ECO:0000313" key="5">
    <source>
        <dbReference type="Proteomes" id="UP000004095"/>
    </source>
</evidence>
<keyword evidence="5" id="KW-1185">Reference proteome</keyword>
<evidence type="ECO:0008006" key="6">
    <source>
        <dbReference type="Google" id="ProtNLM"/>
    </source>
</evidence>
<dbReference type="Proteomes" id="UP000004095">
    <property type="component" value="Unassembled WGS sequence"/>
</dbReference>
<dbReference type="RefSeq" id="WP_002703622.1">
    <property type="nucleotide sequence ID" value="NZ_AAWS01000056.1"/>
</dbReference>
<evidence type="ECO:0000256" key="1">
    <source>
        <dbReference type="ARBA" id="ARBA00022729"/>
    </source>
</evidence>
<protein>
    <recommendedName>
        <fullName evidence="6">SbsA Ig-like domain-containing protein</fullName>
    </recommendedName>
</protein>
<dbReference type="AlphaFoldDB" id="A1ZX48"/>
<keyword evidence="1" id="KW-0732">Signal</keyword>
<dbReference type="EMBL" id="AAWS01000056">
    <property type="protein sequence ID" value="EAY25029.1"/>
    <property type="molecule type" value="Genomic_DNA"/>
</dbReference>
<dbReference type="OrthoDB" id="1352409at2"/>
<comment type="caution">
    <text evidence="4">The sequence shown here is derived from an EMBL/GenBank/DDBJ whole genome shotgun (WGS) entry which is preliminary data.</text>
</comment>
<feature type="domain" description="SbsA Ig-like" evidence="2">
    <location>
        <begin position="36"/>
        <end position="146"/>
    </location>
</feature>